<accession>A0A9N9RYA2</accession>
<dbReference type="InterPro" id="IPR001254">
    <property type="entry name" value="Trypsin_dom"/>
</dbReference>
<dbReference type="InterPro" id="IPR001314">
    <property type="entry name" value="Peptidase_S1A"/>
</dbReference>
<reference evidence="5" key="2">
    <citation type="submission" date="2022-10" db="EMBL/GenBank/DDBJ databases">
        <authorList>
            <consortium name="ENA_rothamsted_submissions"/>
            <consortium name="culmorum"/>
            <person name="King R."/>
        </authorList>
    </citation>
    <scope>NUCLEOTIDE SEQUENCE</scope>
</reference>
<dbReference type="Pfam" id="PF00089">
    <property type="entry name" value="Trypsin"/>
    <property type="match status" value="1"/>
</dbReference>
<evidence type="ECO:0000256" key="2">
    <source>
        <dbReference type="ARBA" id="ARBA00024195"/>
    </source>
</evidence>
<dbReference type="SUPFAM" id="SSF50494">
    <property type="entry name" value="Trypsin-like serine proteases"/>
    <property type="match status" value="1"/>
</dbReference>
<dbReference type="EMBL" id="OU895879">
    <property type="protein sequence ID" value="CAG9807574.1"/>
    <property type="molecule type" value="Genomic_DNA"/>
</dbReference>
<gene>
    <name evidence="5" type="ORF">CHIRRI_LOCUS10420</name>
</gene>
<dbReference type="SMART" id="SM00020">
    <property type="entry name" value="Tryp_SPc"/>
    <property type="match status" value="1"/>
</dbReference>
<evidence type="ECO:0000313" key="6">
    <source>
        <dbReference type="Proteomes" id="UP001153620"/>
    </source>
</evidence>
<organism evidence="5 6">
    <name type="scientific">Chironomus riparius</name>
    <dbReference type="NCBI Taxonomy" id="315576"/>
    <lineage>
        <taxon>Eukaryota</taxon>
        <taxon>Metazoa</taxon>
        <taxon>Ecdysozoa</taxon>
        <taxon>Arthropoda</taxon>
        <taxon>Hexapoda</taxon>
        <taxon>Insecta</taxon>
        <taxon>Pterygota</taxon>
        <taxon>Neoptera</taxon>
        <taxon>Endopterygota</taxon>
        <taxon>Diptera</taxon>
        <taxon>Nematocera</taxon>
        <taxon>Chironomoidea</taxon>
        <taxon>Chironomidae</taxon>
        <taxon>Chironominae</taxon>
        <taxon>Chironomus</taxon>
    </lineage>
</organism>
<feature type="chain" id="PRO_5040106417" description="Peptidase S1 domain-containing protein" evidence="3">
    <location>
        <begin position="22"/>
        <end position="271"/>
    </location>
</feature>
<dbReference type="CDD" id="cd00190">
    <property type="entry name" value="Tryp_SPc"/>
    <property type="match status" value="1"/>
</dbReference>
<dbReference type="InterPro" id="IPR018114">
    <property type="entry name" value="TRYPSIN_HIS"/>
</dbReference>
<dbReference type="AlphaFoldDB" id="A0A9N9RYA2"/>
<feature type="domain" description="Peptidase S1" evidence="4">
    <location>
        <begin position="22"/>
        <end position="263"/>
    </location>
</feature>
<dbReference type="PROSITE" id="PS50240">
    <property type="entry name" value="TRYPSIN_DOM"/>
    <property type="match status" value="1"/>
</dbReference>
<keyword evidence="3" id="KW-0732">Signal</keyword>
<dbReference type="PANTHER" id="PTHR24260:SF148">
    <property type="entry name" value="IP09309P-RELATED"/>
    <property type="match status" value="1"/>
</dbReference>
<sequence>MEMKFYFIFVLTFQLFLATRAIYDGRRAKISEIPYIVLIKNARIYCSGALISNRHVLTAAHCLRKSKTVTVTIGTNTYFENDEENPYAMVIKSNKTWMHEKFSLPSAVYDIGIIELPKNVTFSKSVRPLKISTKRNVENDFNDLEVISAGFGYPENSAGPSTFLLYARLKLISLKECKKFKEYYIEDLNQDHICISSIRGQPCDGDSGSPVISTKTRELIGIISYIKDAENGVDISFNDCQSIVPAVATRVSSYLDWISEKTGLKFVSNKN</sequence>
<name>A0A9N9RYA2_9DIPT</name>
<comment type="similarity">
    <text evidence="2">Belongs to the peptidase S1 family. CLIP subfamily.</text>
</comment>
<dbReference type="InterPro" id="IPR051333">
    <property type="entry name" value="CLIP_Serine_Protease"/>
</dbReference>
<dbReference type="PROSITE" id="PS00134">
    <property type="entry name" value="TRYPSIN_HIS"/>
    <property type="match status" value="1"/>
</dbReference>
<evidence type="ECO:0000256" key="1">
    <source>
        <dbReference type="ARBA" id="ARBA00023157"/>
    </source>
</evidence>
<reference evidence="5" key="1">
    <citation type="submission" date="2022-01" db="EMBL/GenBank/DDBJ databases">
        <authorList>
            <person name="King R."/>
        </authorList>
    </citation>
    <scope>NUCLEOTIDE SEQUENCE</scope>
</reference>
<evidence type="ECO:0000313" key="5">
    <source>
        <dbReference type="EMBL" id="CAG9807574.1"/>
    </source>
</evidence>
<proteinExistence type="inferred from homology"/>
<dbReference type="GO" id="GO:0004252">
    <property type="term" value="F:serine-type endopeptidase activity"/>
    <property type="evidence" value="ECO:0007669"/>
    <property type="project" value="InterPro"/>
</dbReference>
<dbReference type="InterPro" id="IPR009003">
    <property type="entry name" value="Peptidase_S1_PA"/>
</dbReference>
<dbReference type="InterPro" id="IPR043504">
    <property type="entry name" value="Peptidase_S1_PA_chymotrypsin"/>
</dbReference>
<protein>
    <recommendedName>
        <fullName evidence="4">Peptidase S1 domain-containing protein</fullName>
    </recommendedName>
</protein>
<keyword evidence="6" id="KW-1185">Reference proteome</keyword>
<dbReference type="OrthoDB" id="5565075at2759"/>
<dbReference type="Proteomes" id="UP001153620">
    <property type="component" value="Chromosome 3"/>
</dbReference>
<dbReference type="FunFam" id="2.40.10.10:FF:000068">
    <property type="entry name" value="transmembrane protease serine 2"/>
    <property type="match status" value="1"/>
</dbReference>
<feature type="signal peptide" evidence="3">
    <location>
        <begin position="1"/>
        <end position="21"/>
    </location>
</feature>
<dbReference type="PANTHER" id="PTHR24260">
    <property type="match status" value="1"/>
</dbReference>
<keyword evidence="1" id="KW-1015">Disulfide bond</keyword>
<dbReference type="PRINTS" id="PR00722">
    <property type="entry name" value="CHYMOTRYPSIN"/>
</dbReference>
<evidence type="ECO:0000256" key="3">
    <source>
        <dbReference type="SAM" id="SignalP"/>
    </source>
</evidence>
<dbReference type="Gene3D" id="2.40.10.10">
    <property type="entry name" value="Trypsin-like serine proteases"/>
    <property type="match status" value="1"/>
</dbReference>
<evidence type="ECO:0000259" key="4">
    <source>
        <dbReference type="PROSITE" id="PS50240"/>
    </source>
</evidence>
<dbReference type="GO" id="GO:0006508">
    <property type="term" value="P:proteolysis"/>
    <property type="evidence" value="ECO:0007669"/>
    <property type="project" value="InterPro"/>
</dbReference>